<dbReference type="InterPro" id="IPR001610">
    <property type="entry name" value="PAC"/>
</dbReference>
<gene>
    <name evidence="22" type="ORF">B1A74_02165</name>
</gene>
<sequence>METPDTVSGGRSRAAFPAFLSERLARLRDAAGELDQGECSGDCVDRLYREVSALARVARTHGVQEILRLAESLQATLAGLRARPNTADRELLRLGLARLEAAAEAWARQEQGVPETRLQPQVSADAGGGRVQVVAEVPEVGEAVAGMLRDHGFAVVLTGAEPDAAGAGGVTARVVCVGEVTPESAVLTRLQEPGRGFLPTLVVARSWSPGARLQAVREGAARCLDYPLADDTLLEQLVQIGGVVADTGYRVLLASARPEAADDTLVAGLREAGLTVEVQPDPDAALAGLHGGEVEVLVLDLDEGGCSAEEFAALLRTRDNGSSIPMLVLTADPGRVNELMALHPGASGVFLKPVEPRRLADAVVARARQQRQVDGVTSAYRQALYEREREHLAVNEHALVSITDVAGDIIYANERFARVSGHAVSDLLGRNHRLLKSGVHTPSVYAELWETIAAGRIWQGELCNRARDGSLYWVETTIVPYLDGDGLPYQYVSIRTDITTVKRQEHRLRSSQRFANMGTWEWTPGREELQWSERIAPLLGHSHGDLEPTVENFLGAVHPEDRERVENAIRSSLRRGSYLELEHRVVWPDGTVRWLLQRGDVERDASGGVLHMLGVSQDITKRKQSELALTRQTTRLREAQRLARVGHWEHDPVTGALWWSDVVYEIFALSPGDAPVSMEGFRAFVHPEDRERLDREYAGVLAEGRGEVFLRIRRDDGELRHLHLIAHGESTGGREQNGRLTGTVQDVTELQQAQEELSLFRRIFEASEQAISVADREGRMVYNNPAVLEMTGFEEADLAGRSYRELIPAEAEQSAREIDEIREAGGAWTGQLPIRCRNGAVFMSSSTIGVVRDSRSEPQYIFNIFGDFTAELQRRAELQWAREEAEQASRAKSDFLSNMSHELRTPMNAILGFAQLLQRDTSLGERQQSQLDEIARAGRHLLELINEILDLARIESGRLQVTPEPVDVADVVDECLSLLRPLAQEREVRLEGARAATADAPRVQADRTRLKQVLLNLLSNAIKYNREGGRVTLLGAAGQQGLQLEVHDTGPGLTAEQQERLFQPFDRLEADSSGVEGSGVGLTITRHLVEMMDGRLGVTSTPGEGSCFWFELPLAADSDLGATPGGGPDHPAAAGASELPASGTPRTVLCIDDQPANLRLMEEVLGPESDLETVVAETPLKGLEEAARLAPELILLDLAMPGMDGYQVLRALRADDLLAGVPVLAVTADATDPTRERALAAGFAEVITKPVDPAGLRERVRQAFAGSAQR</sequence>
<feature type="modified residue" description="4-aspartylphosphate" evidence="16">
    <location>
        <position position="300"/>
    </location>
</feature>
<evidence type="ECO:0000256" key="5">
    <source>
        <dbReference type="ARBA" id="ARBA00022519"/>
    </source>
</evidence>
<comment type="catalytic activity">
    <reaction evidence="1">
        <text>ATP + protein L-histidine = ADP + protein N-phospho-L-histidine.</text>
        <dbReference type="EC" id="2.7.13.3"/>
    </reaction>
</comment>
<dbReference type="STRING" id="252474.B1A74_02165"/>
<dbReference type="InterPro" id="IPR035965">
    <property type="entry name" value="PAS-like_dom_sf"/>
</dbReference>
<protein>
    <recommendedName>
        <fullName evidence="3">histidine kinase</fullName>
        <ecNumber evidence="3">2.7.13.3</ecNumber>
    </recommendedName>
</protein>
<dbReference type="InterPro" id="IPR003594">
    <property type="entry name" value="HATPase_dom"/>
</dbReference>
<organism evidence="22 23">
    <name type="scientific">Thioalkalivibrio halophilus</name>
    <dbReference type="NCBI Taxonomy" id="252474"/>
    <lineage>
        <taxon>Bacteria</taxon>
        <taxon>Pseudomonadati</taxon>
        <taxon>Pseudomonadota</taxon>
        <taxon>Gammaproteobacteria</taxon>
        <taxon>Chromatiales</taxon>
        <taxon>Ectothiorhodospiraceae</taxon>
        <taxon>Thioalkalivibrio</taxon>
    </lineage>
</organism>
<dbReference type="SMART" id="SM00388">
    <property type="entry name" value="HisKA"/>
    <property type="match status" value="1"/>
</dbReference>
<evidence type="ECO:0000256" key="3">
    <source>
        <dbReference type="ARBA" id="ARBA00012438"/>
    </source>
</evidence>
<evidence type="ECO:0000256" key="14">
    <source>
        <dbReference type="ARBA" id="ARBA00023012"/>
    </source>
</evidence>
<reference evidence="22 23" key="1">
    <citation type="submission" date="2017-02" db="EMBL/GenBank/DDBJ databases">
        <title>Genomic diversity within the haloalkaliphilic genus Thioalkalivibrio.</title>
        <authorList>
            <person name="Ahn A.-C."/>
            <person name="Meier-Kolthoff J."/>
            <person name="Overmars L."/>
            <person name="Richter M."/>
            <person name="Woyke T."/>
            <person name="Sorokin D.Y."/>
            <person name="Muyzer G."/>
        </authorList>
    </citation>
    <scope>NUCLEOTIDE SEQUENCE [LARGE SCALE GENOMIC DNA]</scope>
    <source>
        <strain evidence="22 23">HL17</strain>
    </source>
</reference>
<evidence type="ECO:0000313" key="23">
    <source>
        <dbReference type="Proteomes" id="UP000189177"/>
    </source>
</evidence>
<dbReference type="PRINTS" id="PR00344">
    <property type="entry name" value="BCTRLSENSOR"/>
</dbReference>
<dbReference type="EMBL" id="MUZR01000007">
    <property type="protein sequence ID" value="OOC11120.1"/>
    <property type="molecule type" value="Genomic_DNA"/>
</dbReference>
<dbReference type="GO" id="GO:0005524">
    <property type="term" value="F:ATP binding"/>
    <property type="evidence" value="ECO:0007669"/>
    <property type="project" value="UniProtKB-KW"/>
</dbReference>
<dbReference type="Proteomes" id="UP000189177">
    <property type="component" value="Unassembled WGS sequence"/>
</dbReference>
<dbReference type="Gene3D" id="3.30.565.10">
    <property type="entry name" value="Histidine kinase-like ATPase, C-terminal domain"/>
    <property type="match status" value="1"/>
</dbReference>
<dbReference type="PROSITE" id="PS50109">
    <property type="entry name" value="HIS_KIN"/>
    <property type="match status" value="1"/>
</dbReference>
<dbReference type="InterPro" id="IPR000014">
    <property type="entry name" value="PAS"/>
</dbReference>
<keyword evidence="23" id="KW-1185">Reference proteome</keyword>
<dbReference type="SMART" id="SM00387">
    <property type="entry name" value="HATPase_c"/>
    <property type="match status" value="1"/>
</dbReference>
<dbReference type="Pfam" id="PF02518">
    <property type="entry name" value="HATPase_c"/>
    <property type="match status" value="1"/>
</dbReference>
<dbReference type="InterPro" id="IPR011006">
    <property type="entry name" value="CheY-like_superfamily"/>
</dbReference>
<evidence type="ECO:0000256" key="15">
    <source>
        <dbReference type="ARBA" id="ARBA00023136"/>
    </source>
</evidence>
<dbReference type="FunFam" id="1.10.287.130:FF:000038">
    <property type="entry name" value="Sensory transduction histidine kinase"/>
    <property type="match status" value="1"/>
</dbReference>
<evidence type="ECO:0000259" key="18">
    <source>
        <dbReference type="PROSITE" id="PS50109"/>
    </source>
</evidence>
<evidence type="ECO:0000256" key="2">
    <source>
        <dbReference type="ARBA" id="ARBA00004429"/>
    </source>
</evidence>
<evidence type="ECO:0000256" key="8">
    <source>
        <dbReference type="ARBA" id="ARBA00022692"/>
    </source>
</evidence>
<dbReference type="CDD" id="cd00130">
    <property type="entry name" value="PAS"/>
    <property type="match status" value="3"/>
</dbReference>
<evidence type="ECO:0000256" key="6">
    <source>
        <dbReference type="ARBA" id="ARBA00022553"/>
    </source>
</evidence>
<feature type="domain" description="Response regulatory" evidence="19">
    <location>
        <begin position="250"/>
        <end position="367"/>
    </location>
</feature>
<dbReference type="Gene3D" id="1.10.287.130">
    <property type="match status" value="1"/>
</dbReference>
<dbReference type="InterPro" id="IPR000700">
    <property type="entry name" value="PAS-assoc_C"/>
</dbReference>
<keyword evidence="13" id="KW-1133">Transmembrane helix</keyword>
<evidence type="ECO:0000256" key="11">
    <source>
        <dbReference type="ARBA" id="ARBA00022777"/>
    </source>
</evidence>
<evidence type="ECO:0000259" key="20">
    <source>
        <dbReference type="PROSITE" id="PS50112"/>
    </source>
</evidence>
<dbReference type="PANTHER" id="PTHR43047:SF72">
    <property type="entry name" value="OSMOSENSING HISTIDINE PROTEIN KINASE SLN1"/>
    <property type="match status" value="1"/>
</dbReference>
<dbReference type="Pfam" id="PF00989">
    <property type="entry name" value="PAS"/>
    <property type="match status" value="1"/>
</dbReference>
<dbReference type="InterPro" id="IPR036641">
    <property type="entry name" value="HPT_dom_sf"/>
</dbReference>
<dbReference type="Gene3D" id="3.40.50.2300">
    <property type="match status" value="2"/>
</dbReference>
<feature type="domain" description="PAS" evidence="20">
    <location>
        <begin position="756"/>
        <end position="825"/>
    </location>
</feature>
<dbReference type="FunFam" id="3.30.565.10:FF:000023">
    <property type="entry name" value="PAS domain-containing sensor histidine kinase"/>
    <property type="match status" value="1"/>
</dbReference>
<keyword evidence="12" id="KW-0067">ATP-binding</keyword>
<dbReference type="NCBIfam" id="TIGR00229">
    <property type="entry name" value="sensory_box"/>
    <property type="match status" value="3"/>
</dbReference>
<dbReference type="InterPro" id="IPR013767">
    <property type="entry name" value="PAS_fold"/>
</dbReference>
<dbReference type="Gene3D" id="2.10.70.100">
    <property type="match status" value="1"/>
</dbReference>
<dbReference type="GO" id="GO:0000155">
    <property type="term" value="F:phosphorelay sensor kinase activity"/>
    <property type="evidence" value="ECO:0007669"/>
    <property type="project" value="InterPro"/>
</dbReference>
<evidence type="ECO:0000256" key="17">
    <source>
        <dbReference type="SAM" id="MobiDB-lite"/>
    </source>
</evidence>
<dbReference type="InterPro" id="IPR036890">
    <property type="entry name" value="HATPase_C_sf"/>
</dbReference>
<dbReference type="SUPFAM" id="SSF55874">
    <property type="entry name" value="ATPase domain of HSP90 chaperone/DNA topoisomerase II/histidine kinase"/>
    <property type="match status" value="1"/>
</dbReference>
<evidence type="ECO:0000256" key="7">
    <source>
        <dbReference type="ARBA" id="ARBA00022679"/>
    </source>
</evidence>
<feature type="region of interest" description="Disordered" evidence="17">
    <location>
        <begin position="1120"/>
        <end position="1145"/>
    </location>
</feature>
<dbReference type="InterPro" id="IPR003661">
    <property type="entry name" value="HisK_dim/P_dom"/>
</dbReference>
<dbReference type="InterPro" id="IPR001789">
    <property type="entry name" value="Sig_transdc_resp-reg_receiver"/>
</dbReference>
<evidence type="ECO:0000256" key="9">
    <source>
        <dbReference type="ARBA" id="ARBA00022737"/>
    </source>
</evidence>
<dbReference type="SUPFAM" id="SSF52172">
    <property type="entry name" value="CheY-like"/>
    <property type="match status" value="2"/>
</dbReference>
<feature type="domain" description="Response regulatory" evidence="19">
    <location>
        <begin position="1147"/>
        <end position="1264"/>
    </location>
</feature>
<keyword evidence="5" id="KW-0997">Cell inner membrane</keyword>
<evidence type="ECO:0000256" key="4">
    <source>
        <dbReference type="ARBA" id="ARBA00022475"/>
    </source>
</evidence>
<feature type="modified residue" description="4-aspartylphosphate" evidence="16">
    <location>
        <position position="1197"/>
    </location>
</feature>
<dbReference type="CDD" id="cd00156">
    <property type="entry name" value="REC"/>
    <property type="match status" value="1"/>
</dbReference>
<evidence type="ECO:0000256" key="10">
    <source>
        <dbReference type="ARBA" id="ARBA00022741"/>
    </source>
</evidence>
<keyword evidence="6 16" id="KW-0597">Phosphoprotein</keyword>
<evidence type="ECO:0000313" key="22">
    <source>
        <dbReference type="EMBL" id="OOC11120.1"/>
    </source>
</evidence>
<accession>A0A1V3A189</accession>
<feature type="domain" description="PAS" evidence="20">
    <location>
        <begin position="400"/>
        <end position="431"/>
    </location>
</feature>
<evidence type="ECO:0000256" key="16">
    <source>
        <dbReference type="PROSITE-ProRule" id="PRU00169"/>
    </source>
</evidence>
<name>A0A1V3A189_9GAMM</name>
<dbReference type="InterPro" id="IPR004358">
    <property type="entry name" value="Sig_transdc_His_kin-like_C"/>
</dbReference>
<keyword evidence="15" id="KW-0472">Membrane</keyword>
<dbReference type="GO" id="GO:0005886">
    <property type="term" value="C:plasma membrane"/>
    <property type="evidence" value="ECO:0007669"/>
    <property type="project" value="UniProtKB-SubCell"/>
</dbReference>
<feature type="domain" description="PAC" evidence="21">
    <location>
        <begin position="706"/>
        <end position="759"/>
    </location>
</feature>
<dbReference type="InterPro" id="IPR036097">
    <property type="entry name" value="HisK_dim/P_sf"/>
</dbReference>
<dbReference type="CDD" id="cd16922">
    <property type="entry name" value="HATPase_EvgS-ArcB-TorS-like"/>
    <property type="match status" value="1"/>
</dbReference>
<dbReference type="EC" id="2.7.13.3" evidence="3"/>
<dbReference type="PROSITE" id="PS50110">
    <property type="entry name" value="RESPONSE_REGULATORY"/>
    <property type="match status" value="2"/>
</dbReference>
<dbReference type="Pfam" id="PF00072">
    <property type="entry name" value="Response_reg"/>
    <property type="match status" value="1"/>
</dbReference>
<evidence type="ECO:0000259" key="19">
    <source>
        <dbReference type="PROSITE" id="PS50110"/>
    </source>
</evidence>
<dbReference type="PROSITE" id="PS50112">
    <property type="entry name" value="PAS"/>
    <property type="match status" value="3"/>
</dbReference>
<keyword evidence="14" id="KW-0902">Two-component regulatory system</keyword>
<keyword evidence="10" id="KW-0547">Nucleotide-binding</keyword>
<dbReference type="PROSITE" id="PS50113">
    <property type="entry name" value="PAC"/>
    <property type="match status" value="3"/>
</dbReference>
<dbReference type="Pfam" id="PF00512">
    <property type="entry name" value="HisKA"/>
    <property type="match status" value="1"/>
</dbReference>
<feature type="domain" description="Histidine kinase" evidence="18">
    <location>
        <begin position="898"/>
        <end position="1116"/>
    </location>
</feature>
<feature type="domain" description="PAC" evidence="21">
    <location>
        <begin position="456"/>
        <end position="510"/>
    </location>
</feature>
<dbReference type="SUPFAM" id="SSF47384">
    <property type="entry name" value="Homodimeric domain of signal transducing histidine kinase"/>
    <property type="match status" value="1"/>
</dbReference>
<feature type="domain" description="PAS" evidence="20">
    <location>
        <begin position="531"/>
        <end position="576"/>
    </location>
</feature>
<dbReference type="SMART" id="SM00448">
    <property type="entry name" value="REC"/>
    <property type="match status" value="2"/>
</dbReference>
<dbReference type="AlphaFoldDB" id="A0A1V3A189"/>
<dbReference type="Gene3D" id="3.30.450.20">
    <property type="entry name" value="PAS domain"/>
    <property type="match status" value="4"/>
</dbReference>
<evidence type="ECO:0000256" key="12">
    <source>
        <dbReference type="ARBA" id="ARBA00022840"/>
    </source>
</evidence>
<dbReference type="InterPro" id="IPR005467">
    <property type="entry name" value="His_kinase_dom"/>
</dbReference>
<evidence type="ECO:0000259" key="21">
    <source>
        <dbReference type="PROSITE" id="PS50113"/>
    </source>
</evidence>
<dbReference type="PANTHER" id="PTHR43047">
    <property type="entry name" value="TWO-COMPONENT HISTIDINE PROTEIN KINASE"/>
    <property type="match status" value="1"/>
</dbReference>
<dbReference type="FunFam" id="2.10.70.100:FF:000001">
    <property type="entry name" value="Sensory transduction histidine kinase"/>
    <property type="match status" value="1"/>
</dbReference>
<dbReference type="Pfam" id="PF08447">
    <property type="entry name" value="PAS_3"/>
    <property type="match status" value="3"/>
</dbReference>
<feature type="domain" description="PAC" evidence="21">
    <location>
        <begin position="579"/>
        <end position="631"/>
    </location>
</feature>
<dbReference type="SMART" id="SM00091">
    <property type="entry name" value="PAS"/>
    <property type="match status" value="4"/>
</dbReference>
<proteinExistence type="predicted"/>
<dbReference type="SMART" id="SM00086">
    <property type="entry name" value="PAC"/>
    <property type="match status" value="3"/>
</dbReference>
<comment type="caution">
    <text evidence="22">The sequence shown here is derived from an EMBL/GenBank/DDBJ whole genome shotgun (WGS) entry which is preliminary data.</text>
</comment>
<dbReference type="CDD" id="cd00082">
    <property type="entry name" value="HisKA"/>
    <property type="match status" value="1"/>
</dbReference>
<dbReference type="GO" id="GO:0009927">
    <property type="term" value="F:histidine phosphotransfer kinase activity"/>
    <property type="evidence" value="ECO:0007669"/>
    <property type="project" value="TreeGrafter"/>
</dbReference>
<evidence type="ECO:0000256" key="1">
    <source>
        <dbReference type="ARBA" id="ARBA00000085"/>
    </source>
</evidence>
<keyword evidence="9" id="KW-0677">Repeat</keyword>
<keyword evidence="4" id="KW-1003">Cell membrane</keyword>
<dbReference type="SUPFAM" id="SSF47226">
    <property type="entry name" value="Histidine-containing phosphotransfer domain, HPT domain"/>
    <property type="match status" value="1"/>
</dbReference>
<dbReference type="SUPFAM" id="SSF55785">
    <property type="entry name" value="PYP-like sensor domain (PAS domain)"/>
    <property type="match status" value="4"/>
</dbReference>
<keyword evidence="7" id="KW-0808">Transferase</keyword>
<dbReference type="InterPro" id="IPR013655">
    <property type="entry name" value="PAS_fold_3"/>
</dbReference>
<keyword evidence="11 22" id="KW-0418">Kinase</keyword>
<dbReference type="GO" id="GO:0006355">
    <property type="term" value="P:regulation of DNA-templated transcription"/>
    <property type="evidence" value="ECO:0007669"/>
    <property type="project" value="InterPro"/>
</dbReference>
<keyword evidence="8" id="KW-0812">Transmembrane</keyword>
<evidence type="ECO:0000256" key="13">
    <source>
        <dbReference type="ARBA" id="ARBA00022989"/>
    </source>
</evidence>
<comment type="subcellular location">
    <subcellularLocation>
        <location evidence="2">Cell inner membrane</location>
        <topology evidence="2">Multi-pass membrane protein</topology>
    </subcellularLocation>
</comment>